<evidence type="ECO:0000313" key="3">
    <source>
        <dbReference type="Proteomes" id="UP001152320"/>
    </source>
</evidence>
<sequence length="52" mass="5708">MGVAKCVRKWSFLLGIIRVCSLQLELCAGQIASQCGRKDYCPLSLVNELPPV</sequence>
<protein>
    <submittedName>
        <fullName evidence="2">Uncharacterized protein</fullName>
    </submittedName>
</protein>
<accession>A0A9Q1C7A8</accession>
<feature type="signal peptide" evidence="1">
    <location>
        <begin position="1"/>
        <end position="22"/>
    </location>
</feature>
<dbReference type="EMBL" id="JAIZAY010000006">
    <property type="protein sequence ID" value="KAJ8040638.1"/>
    <property type="molecule type" value="Genomic_DNA"/>
</dbReference>
<organism evidence="2 3">
    <name type="scientific">Holothuria leucospilota</name>
    <name type="common">Black long sea cucumber</name>
    <name type="synonym">Mertensiothuria leucospilota</name>
    <dbReference type="NCBI Taxonomy" id="206669"/>
    <lineage>
        <taxon>Eukaryota</taxon>
        <taxon>Metazoa</taxon>
        <taxon>Echinodermata</taxon>
        <taxon>Eleutherozoa</taxon>
        <taxon>Echinozoa</taxon>
        <taxon>Holothuroidea</taxon>
        <taxon>Aspidochirotacea</taxon>
        <taxon>Aspidochirotida</taxon>
        <taxon>Holothuriidae</taxon>
        <taxon>Holothuria</taxon>
    </lineage>
</organism>
<proteinExistence type="predicted"/>
<reference evidence="2" key="1">
    <citation type="submission" date="2021-10" db="EMBL/GenBank/DDBJ databases">
        <title>Tropical sea cucumber genome reveals ecological adaptation and Cuvierian tubules defense mechanism.</title>
        <authorList>
            <person name="Chen T."/>
        </authorList>
    </citation>
    <scope>NUCLEOTIDE SEQUENCE</scope>
    <source>
        <strain evidence="2">Nanhai2018</strain>
        <tissue evidence="2">Muscle</tissue>
    </source>
</reference>
<keyword evidence="1" id="KW-0732">Signal</keyword>
<evidence type="ECO:0000313" key="2">
    <source>
        <dbReference type="EMBL" id="KAJ8040638.1"/>
    </source>
</evidence>
<evidence type="ECO:0000256" key="1">
    <source>
        <dbReference type="SAM" id="SignalP"/>
    </source>
</evidence>
<dbReference type="Proteomes" id="UP001152320">
    <property type="component" value="Chromosome 6"/>
</dbReference>
<dbReference type="AlphaFoldDB" id="A0A9Q1C7A8"/>
<name>A0A9Q1C7A8_HOLLE</name>
<comment type="caution">
    <text evidence="2">The sequence shown here is derived from an EMBL/GenBank/DDBJ whole genome shotgun (WGS) entry which is preliminary data.</text>
</comment>
<gene>
    <name evidence="2" type="ORF">HOLleu_14986</name>
</gene>
<feature type="chain" id="PRO_5040260617" evidence="1">
    <location>
        <begin position="23"/>
        <end position="52"/>
    </location>
</feature>
<keyword evidence="3" id="KW-1185">Reference proteome</keyword>